<evidence type="ECO:0000313" key="2">
    <source>
        <dbReference type="Proteomes" id="UP000018144"/>
    </source>
</evidence>
<gene>
    <name evidence="1" type="ORF">PCON_05166</name>
</gene>
<reference evidence="1 2" key="1">
    <citation type="journal article" date="2013" name="PLoS Genet.">
        <title>The genome and development-dependent transcriptomes of Pyronema confluens: a window into fungal evolution.</title>
        <authorList>
            <person name="Traeger S."/>
            <person name="Altegoer F."/>
            <person name="Freitag M."/>
            <person name="Gabaldon T."/>
            <person name="Kempken F."/>
            <person name="Kumar A."/>
            <person name="Marcet-Houben M."/>
            <person name="Poggeler S."/>
            <person name="Stajich J.E."/>
            <person name="Nowrousian M."/>
        </authorList>
    </citation>
    <scope>NUCLEOTIDE SEQUENCE [LARGE SCALE GENOMIC DNA]</scope>
    <source>
        <strain evidence="2">CBS 100304</strain>
        <tissue evidence="1">Vegetative mycelium</tissue>
    </source>
</reference>
<evidence type="ECO:0000313" key="1">
    <source>
        <dbReference type="EMBL" id="CCX05579.1"/>
    </source>
</evidence>
<keyword evidence="2" id="KW-1185">Reference proteome</keyword>
<accession>U4L0L8</accession>
<proteinExistence type="predicted"/>
<dbReference type="EMBL" id="HF935261">
    <property type="protein sequence ID" value="CCX05579.1"/>
    <property type="molecule type" value="Genomic_DNA"/>
</dbReference>
<organism evidence="1 2">
    <name type="scientific">Pyronema omphalodes (strain CBS 100304)</name>
    <name type="common">Pyronema confluens</name>
    <dbReference type="NCBI Taxonomy" id="1076935"/>
    <lineage>
        <taxon>Eukaryota</taxon>
        <taxon>Fungi</taxon>
        <taxon>Dikarya</taxon>
        <taxon>Ascomycota</taxon>
        <taxon>Pezizomycotina</taxon>
        <taxon>Pezizomycetes</taxon>
        <taxon>Pezizales</taxon>
        <taxon>Pyronemataceae</taxon>
        <taxon>Pyronema</taxon>
    </lineage>
</organism>
<protein>
    <submittedName>
        <fullName evidence="1">Uncharacterized protein</fullName>
    </submittedName>
</protein>
<sequence length="79" mass="9216">MRCGTNVTLTGDLQPTPPFVLKPSHIRLFDFSETYVSVSTFLFLRCSPRSLARSRLHLRTRLRIIITPLLDTKIRYQRP</sequence>
<dbReference type="AlphaFoldDB" id="U4L0L8"/>
<dbReference type="Proteomes" id="UP000018144">
    <property type="component" value="Unassembled WGS sequence"/>
</dbReference>
<name>U4L0L8_PYROM</name>